<dbReference type="InterPro" id="IPR036278">
    <property type="entry name" value="Sialidase_sf"/>
</dbReference>
<feature type="domain" description="Sialidase" evidence="2">
    <location>
        <begin position="53"/>
        <end position="198"/>
    </location>
</feature>
<dbReference type="SUPFAM" id="SSF50939">
    <property type="entry name" value="Sialidases"/>
    <property type="match status" value="1"/>
</dbReference>
<comment type="caution">
    <text evidence="3">The sequence shown here is derived from an EMBL/GenBank/DDBJ whole genome shotgun (WGS) entry which is preliminary data.</text>
</comment>
<dbReference type="Gene3D" id="2.120.10.10">
    <property type="match status" value="1"/>
</dbReference>
<dbReference type="RefSeq" id="WP_369331006.1">
    <property type="nucleotide sequence ID" value="NZ_JAULBC010000006.1"/>
</dbReference>
<keyword evidence="3" id="KW-0326">Glycosidase</keyword>
<dbReference type="EC" id="3.2.1.-" evidence="3"/>
<dbReference type="Proteomes" id="UP001560573">
    <property type="component" value="Unassembled WGS sequence"/>
</dbReference>
<evidence type="ECO:0000259" key="2">
    <source>
        <dbReference type="Pfam" id="PF13088"/>
    </source>
</evidence>
<dbReference type="PANTHER" id="PTHR43752">
    <property type="entry name" value="BNR/ASP-BOX REPEAT FAMILY PROTEIN"/>
    <property type="match status" value="1"/>
</dbReference>
<keyword evidence="3" id="KW-0378">Hydrolase</keyword>
<feature type="domain" description="Sialidase" evidence="2">
    <location>
        <begin position="206"/>
        <end position="371"/>
    </location>
</feature>
<accession>A0ABV3ZM85</accession>
<proteinExistence type="predicted"/>
<name>A0ABV3ZM85_9BACT</name>
<evidence type="ECO:0000256" key="1">
    <source>
        <dbReference type="SAM" id="SignalP"/>
    </source>
</evidence>
<dbReference type="Pfam" id="PF13088">
    <property type="entry name" value="BNR_2"/>
    <property type="match status" value="2"/>
</dbReference>
<evidence type="ECO:0000313" key="4">
    <source>
        <dbReference type="Proteomes" id="UP001560573"/>
    </source>
</evidence>
<keyword evidence="4" id="KW-1185">Reference proteome</keyword>
<dbReference type="InterPro" id="IPR011040">
    <property type="entry name" value="Sialidase"/>
</dbReference>
<organism evidence="3 4">
    <name type="scientific">Danxiaibacter flavus</name>
    <dbReference type="NCBI Taxonomy" id="3049108"/>
    <lineage>
        <taxon>Bacteria</taxon>
        <taxon>Pseudomonadati</taxon>
        <taxon>Bacteroidota</taxon>
        <taxon>Chitinophagia</taxon>
        <taxon>Chitinophagales</taxon>
        <taxon>Chitinophagaceae</taxon>
        <taxon>Danxiaibacter</taxon>
    </lineage>
</organism>
<gene>
    <name evidence="3" type="ORF">QTN47_18995</name>
</gene>
<protein>
    <submittedName>
        <fullName evidence="3">Sialidase family protein</fullName>
        <ecNumber evidence="3">3.2.1.-</ecNumber>
    </submittedName>
</protein>
<sequence>MSRLIATISCLLFSCLVIAQTKIEPVQTVFSGLIFPPQPQHTHGSSIVSLPNGDVLAAWFQGSGERTADDVKIMGARLRKGSKTWSAPFVMADTYGLPDCNPVLFLNNHNKLFLVWIAVQAHRWECSVLKYRTAVRYTDSIAPEWNWQDNILLAPSDSFAIETANKFKQLQKNGHGTASYAPSYDNMIVEASHDFAKRSTGWMTRITPLKLSTGRILLPLYSDGFNMSLAAISDDDGDTWRASLPIVGRGNVQPAFVQDKNGDLVAYMRDNGDAPSRVQVSKSVDNGQSWSAAQKTDIPNTASVGLIKLNDKRWAFVGNDESDGRYRLSFFLSDDEGQTWRWKKTLENVPKDSGSFSYPCLIQSGDGLVHISYSHSLGKAGESIKYVVVDPASIK</sequence>
<feature type="signal peptide" evidence="1">
    <location>
        <begin position="1"/>
        <end position="19"/>
    </location>
</feature>
<keyword evidence="1" id="KW-0732">Signal</keyword>
<dbReference type="GO" id="GO:0016798">
    <property type="term" value="F:hydrolase activity, acting on glycosyl bonds"/>
    <property type="evidence" value="ECO:0007669"/>
    <property type="project" value="UniProtKB-KW"/>
</dbReference>
<dbReference type="CDD" id="cd15482">
    <property type="entry name" value="Sialidase_non-viral"/>
    <property type="match status" value="1"/>
</dbReference>
<dbReference type="EMBL" id="JAULBC010000006">
    <property type="protein sequence ID" value="MEX6689599.1"/>
    <property type="molecule type" value="Genomic_DNA"/>
</dbReference>
<dbReference type="PANTHER" id="PTHR43752:SF2">
    <property type="entry name" value="BNR_ASP-BOX REPEAT FAMILY PROTEIN"/>
    <property type="match status" value="1"/>
</dbReference>
<evidence type="ECO:0000313" key="3">
    <source>
        <dbReference type="EMBL" id="MEX6689599.1"/>
    </source>
</evidence>
<reference evidence="3 4" key="1">
    <citation type="submission" date="2023-07" db="EMBL/GenBank/DDBJ databases">
        <authorList>
            <person name="Lian W.-H."/>
        </authorList>
    </citation>
    <scope>NUCLEOTIDE SEQUENCE [LARGE SCALE GENOMIC DNA]</scope>
    <source>
        <strain evidence="3 4">SYSU DXS3180</strain>
    </source>
</reference>
<dbReference type="PROSITE" id="PS51257">
    <property type="entry name" value="PROKAR_LIPOPROTEIN"/>
    <property type="match status" value="1"/>
</dbReference>
<feature type="chain" id="PRO_5046869220" evidence="1">
    <location>
        <begin position="20"/>
        <end position="395"/>
    </location>
</feature>